<dbReference type="InterPro" id="IPR028055">
    <property type="entry name" value="YidC/Oxa/ALB_C"/>
</dbReference>
<evidence type="ECO:0000259" key="11">
    <source>
        <dbReference type="Pfam" id="PF02096"/>
    </source>
</evidence>
<dbReference type="Proteomes" id="UP000179219">
    <property type="component" value="Unassembled WGS sequence"/>
</dbReference>
<keyword evidence="4 9" id="KW-0812">Transmembrane</keyword>
<protein>
    <recommendedName>
        <fullName evidence="11">Membrane insertase YidC/Oxa/ALB C-terminal domain-containing protein</fullName>
    </recommendedName>
</protein>
<organism evidence="12 13">
    <name type="scientific">Candidatus Woesebacteria bacterium RBG_13_34_9</name>
    <dbReference type="NCBI Taxonomy" id="1802477"/>
    <lineage>
        <taxon>Bacteria</taxon>
        <taxon>Candidatus Woeseibacteriota</taxon>
    </lineage>
</organism>
<keyword evidence="5" id="KW-0653">Protein transport</keyword>
<keyword evidence="3" id="KW-1003">Cell membrane</keyword>
<reference evidence="12 13" key="1">
    <citation type="journal article" date="2016" name="Nat. Commun.">
        <title>Thousands of microbial genomes shed light on interconnected biogeochemical processes in an aquifer system.</title>
        <authorList>
            <person name="Anantharaman K."/>
            <person name="Brown C.T."/>
            <person name="Hug L.A."/>
            <person name="Sharon I."/>
            <person name="Castelle C.J."/>
            <person name="Probst A.J."/>
            <person name="Thomas B.C."/>
            <person name="Singh A."/>
            <person name="Wilkins M.J."/>
            <person name="Karaoz U."/>
            <person name="Brodie E.L."/>
            <person name="Williams K.H."/>
            <person name="Hubbard S.S."/>
            <person name="Banfield J.F."/>
        </authorList>
    </citation>
    <scope>NUCLEOTIDE SEQUENCE [LARGE SCALE GENOMIC DNA]</scope>
</reference>
<evidence type="ECO:0000256" key="5">
    <source>
        <dbReference type="ARBA" id="ARBA00022927"/>
    </source>
</evidence>
<dbReference type="InterPro" id="IPR001708">
    <property type="entry name" value="YidC/ALB3/OXA1/COX18"/>
</dbReference>
<dbReference type="NCBIfam" id="TIGR03592">
    <property type="entry name" value="yidC_oxa1_cterm"/>
    <property type="match status" value="1"/>
</dbReference>
<gene>
    <name evidence="12" type="ORF">A2159_00295</name>
</gene>
<dbReference type="GO" id="GO:0015031">
    <property type="term" value="P:protein transport"/>
    <property type="evidence" value="ECO:0007669"/>
    <property type="project" value="UniProtKB-KW"/>
</dbReference>
<dbReference type="Pfam" id="PF02096">
    <property type="entry name" value="60KD_IMP"/>
    <property type="match status" value="1"/>
</dbReference>
<evidence type="ECO:0000256" key="3">
    <source>
        <dbReference type="ARBA" id="ARBA00022475"/>
    </source>
</evidence>
<keyword evidence="8" id="KW-0143">Chaperone</keyword>
<name>A0A1F7X3A2_9BACT</name>
<keyword evidence="6 10" id="KW-1133">Transmembrane helix</keyword>
<accession>A0A1F7X3A2</accession>
<evidence type="ECO:0000256" key="7">
    <source>
        <dbReference type="ARBA" id="ARBA00023136"/>
    </source>
</evidence>
<evidence type="ECO:0000256" key="8">
    <source>
        <dbReference type="ARBA" id="ARBA00023186"/>
    </source>
</evidence>
<dbReference type="GO" id="GO:0005886">
    <property type="term" value="C:plasma membrane"/>
    <property type="evidence" value="ECO:0007669"/>
    <property type="project" value="UniProtKB-SubCell"/>
</dbReference>
<evidence type="ECO:0000313" key="13">
    <source>
        <dbReference type="Proteomes" id="UP000179219"/>
    </source>
</evidence>
<evidence type="ECO:0000256" key="4">
    <source>
        <dbReference type="ARBA" id="ARBA00022692"/>
    </source>
</evidence>
<dbReference type="InterPro" id="IPR047196">
    <property type="entry name" value="YidC_ALB_C"/>
</dbReference>
<feature type="transmembrane region" description="Helical" evidence="10">
    <location>
        <begin position="221"/>
        <end position="241"/>
    </location>
</feature>
<feature type="transmembrane region" description="Helical" evidence="10">
    <location>
        <begin position="96"/>
        <end position="113"/>
    </location>
</feature>
<dbReference type="GO" id="GO:0051205">
    <property type="term" value="P:protein insertion into membrane"/>
    <property type="evidence" value="ECO:0007669"/>
    <property type="project" value="TreeGrafter"/>
</dbReference>
<sequence>MNIFELILLKPLANGLIVFYKIFADNLGLAIIAFSLFLRIILNPLTKPYMNSMKKMKDLAPELERLKQRHQGDKIKFAQAQADLYKQRGVNPAAGCLPYLLQIVILIAFFNVFTKTISNNGSLAENFNRFLYEPLRFSQNESINVNFLYLNLTKPDVIKIPGISFSIPGPILILAALVQLISAKVMAPYTKQEENIAKKTKSGTDDFQVTMQKSMIYTFPLFTLLIGMGFSSGLALYWLIFSLSQAIQQVRAQGWGELTPLIKKANLFK</sequence>
<evidence type="ECO:0000256" key="10">
    <source>
        <dbReference type="SAM" id="Phobius"/>
    </source>
</evidence>
<keyword evidence="7 10" id="KW-0472">Membrane</keyword>
<dbReference type="CDD" id="cd20070">
    <property type="entry name" value="5TM_YidC_Alb3"/>
    <property type="match status" value="1"/>
</dbReference>
<comment type="subcellular location">
    <subcellularLocation>
        <location evidence="1">Cell membrane</location>
        <topology evidence="1">Multi-pass membrane protein</topology>
    </subcellularLocation>
    <subcellularLocation>
        <location evidence="9">Membrane</location>
        <topology evidence="9">Multi-pass membrane protein</topology>
    </subcellularLocation>
</comment>
<evidence type="ECO:0000313" key="12">
    <source>
        <dbReference type="EMBL" id="OGM09570.1"/>
    </source>
</evidence>
<comment type="caution">
    <text evidence="12">The sequence shown here is derived from an EMBL/GenBank/DDBJ whole genome shotgun (WGS) entry which is preliminary data.</text>
</comment>
<keyword evidence="2" id="KW-0813">Transport</keyword>
<dbReference type="AlphaFoldDB" id="A0A1F7X3A2"/>
<evidence type="ECO:0000256" key="2">
    <source>
        <dbReference type="ARBA" id="ARBA00022448"/>
    </source>
</evidence>
<evidence type="ECO:0000256" key="6">
    <source>
        <dbReference type="ARBA" id="ARBA00022989"/>
    </source>
</evidence>
<evidence type="ECO:0000256" key="9">
    <source>
        <dbReference type="RuleBase" id="RU003945"/>
    </source>
</evidence>
<feature type="transmembrane region" description="Helical" evidence="10">
    <location>
        <begin position="160"/>
        <end position="181"/>
    </location>
</feature>
<proteinExistence type="inferred from homology"/>
<comment type="similarity">
    <text evidence="9">Belongs to the OXA1/ALB3/YidC family.</text>
</comment>
<dbReference type="PANTHER" id="PTHR12428">
    <property type="entry name" value="OXA1"/>
    <property type="match status" value="1"/>
</dbReference>
<evidence type="ECO:0000256" key="1">
    <source>
        <dbReference type="ARBA" id="ARBA00004651"/>
    </source>
</evidence>
<dbReference type="PANTHER" id="PTHR12428:SF65">
    <property type="entry name" value="CYTOCHROME C OXIDASE ASSEMBLY PROTEIN COX18, MITOCHONDRIAL"/>
    <property type="match status" value="1"/>
</dbReference>
<dbReference type="EMBL" id="MGFP01000021">
    <property type="protein sequence ID" value="OGM09570.1"/>
    <property type="molecule type" value="Genomic_DNA"/>
</dbReference>
<dbReference type="GO" id="GO:0032977">
    <property type="term" value="F:membrane insertase activity"/>
    <property type="evidence" value="ECO:0007669"/>
    <property type="project" value="InterPro"/>
</dbReference>
<feature type="domain" description="Membrane insertase YidC/Oxa/ALB C-terminal" evidence="11">
    <location>
        <begin position="28"/>
        <end position="250"/>
    </location>
</feature>